<reference evidence="1 2" key="1">
    <citation type="submission" date="2024-03" db="EMBL/GenBank/DDBJ databases">
        <title>Novel Streptomyces species of biotechnological and ecological value are a feature of Machair soil.</title>
        <authorList>
            <person name="Prole J.R."/>
            <person name="Goodfellow M."/>
            <person name="Allenby N."/>
            <person name="Ward A.C."/>
        </authorList>
    </citation>
    <scope>NUCLEOTIDE SEQUENCE [LARGE SCALE GENOMIC DNA]</scope>
    <source>
        <strain evidence="1 2">MS1.HAVA.3</strain>
    </source>
</reference>
<organism evidence="1 2">
    <name type="scientific">Streptomyces caledonius</name>
    <dbReference type="NCBI Taxonomy" id="3134107"/>
    <lineage>
        <taxon>Bacteria</taxon>
        <taxon>Bacillati</taxon>
        <taxon>Actinomycetota</taxon>
        <taxon>Actinomycetes</taxon>
        <taxon>Kitasatosporales</taxon>
        <taxon>Streptomycetaceae</taxon>
        <taxon>Streptomyces</taxon>
    </lineage>
</organism>
<protein>
    <submittedName>
        <fullName evidence="1">Uncharacterized protein</fullName>
    </submittedName>
</protein>
<dbReference type="EMBL" id="JBBKAM010000004">
    <property type="protein sequence ID" value="MEJ8645835.1"/>
    <property type="molecule type" value="Genomic_DNA"/>
</dbReference>
<dbReference type="Proteomes" id="UP001382904">
    <property type="component" value="Unassembled WGS sequence"/>
</dbReference>
<comment type="caution">
    <text evidence="1">The sequence shown here is derived from an EMBL/GenBank/DDBJ whole genome shotgun (WGS) entry which is preliminary data.</text>
</comment>
<accession>A0ABU8UD88</accession>
<name>A0ABU8UD88_9ACTN</name>
<evidence type="ECO:0000313" key="1">
    <source>
        <dbReference type="EMBL" id="MEJ8645835.1"/>
    </source>
</evidence>
<sequence>MTSDAPRSATVRPRMQHVTTAGSALAVALVPLVVGVLFAKALAADPMTPVNALIAGGGQRAALPGASGSGAATTPCAGCARPAATRPAAAPAPAAAAPRGCLADQAGLAAPGTAPRRVVLSRRCSAWTPSSALRSTAPDAAP</sequence>
<proteinExistence type="predicted"/>
<gene>
    <name evidence="1" type="ORF">WKI68_40710</name>
</gene>
<keyword evidence="2" id="KW-1185">Reference proteome</keyword>
<evidence type="ECO:0000313" key="2">
    <source>
        <dbReference type="Proteomes" id="UP001382904"/>
    </source>
</evidence>